<feature type="compositionally biased region" description="Basic residues" evidence="1">
    <location>
        <begin position="133"/>
        <end position="144"/>
    </location>
</feature>
<dbReference type="InterPro" id="IPR044861">
    <property type="entry name" value="IPNS-like_FE2OG_OXY"/>
</dbReference>
<keyword evidence="5" id="KW-1185">Reference proteome</keyword>
<evidence type="ECO:0000313" key="4">
    <source>
        <dbReference type="EMBL" id="EDO44610.1"/>
    </source>
</evidence>
<dbReference type="HOGENOM" id="CLU_338122_0_0_1"/>
<dbReference type="InterPro" id="IPR050231">
    <property type="entry name" value="Iron_ascorbate_oxido_reductase"/>
</dbReference>
<sequence>MAEMQNEFPLLNGLDSAELSITIELADSLVADDVEQFLELYDSIPKSVSTERINHIKEMARQLAALPKFDLYRSKGRKFTAGDSASHAQLQLKFEGLNSNQPIVSSEPGGNVLNQTQQACVEGLTNDQQTSCKSKKKKKSKKKTQTTDGNVNAATPEELVVVPVNDTEMKFKLLDSNGSRTVAMNQRLVADISSGEKEGNLKEDNKNYLESDEMLKSSWSEPACAIADSTMLDGPPFGFPLSADQLINSALGLLSEATLQSIDNEHTSPPSTSLKNMSISQKGTDIKELSVSVKVDEFSTVGVNKPLLEKSECMLTCTGEELQSLEDEGWEQPRRSKKKTDPVKSHKECKLSDNTRRNRRGMNRNDNKFGHKGQNQHTETPSMNYKQDMKDGIGSNHNGCLNNTQLPCSGAPESGNNDVKDRPTVLTLQDSAAFSYRDALLKAKSSKTKEDLQYSSDSGVDANSVSSCDSGIQSPVLVKDHFNHKECVDFLTKGWNASLTYNFSYDLRIECILSLLFFQLYVLRMECIFNQFCFPPRMDGGSGADQESLTLSWLIQALASSYHAHEAERVRVSFAPNVGALHVVHQSTLDGGSDEIQELATNIYHGLSTVGFVYLKNHGIPQNQGGEGRYGVYDEGGEIDTALNVMDEFFTLDQGTKAKYSKTDVMALNGWDRMEAQKLQTAWPDEHAPQLKPVFQSLFSSLEALSRQVLSVMAIGLGMDQRIFSEFFEHMGELEGGTVIRLNYYPALDQETIIKPSQMRCGAHTDFGAITLLIQDDIGGLEFHRVHVPEEPQRKVARKSVVFFCIPDKKALIKCLDGSDKYPPIKSGEYIADLALKSYGIK</sequence>
<feature type="region of interest" description="Disordered" evidence="1">
    <location>
        <begin position="325"/>
        <end position="382"/>
    </location>
</feature>
<evidence type="ECO:0000259" key="2">
    <source>
        <dbReference type="Pfam" id="PF03171"/>
    </source>
</evidence>
<dbReference type="Pfam" id="PF14226">
    <property type="entry name" value="DIOX_N"/>
    <property type="match status" value="1"/>
</dbReference>
<dbReference type="SUPFAM" id="SSF51197">
    <property type="entry name" value="Clavaminate synthase-like"/>
    <property type="match status" value="1"/>
</dbReference>
<feature type="compositionally biased region" description="Polar residues" evidence="1">
    <location>
        <begin position="373"/>
        <end position="382"/>
    </location>
</feature>
<dbReference type="InterPro" id="IPR026992">
    <property type="entry name" value="DIOX_N"/>
</dbReference>
<dbReference type="InterPro" id="IPR027443">
    <property type="entry name" value="IPNS-like_sf"/>
</dbReference>
<organism evidence="4 5">
    <name type="scientific">Nematostella vectensis</name>
    <name type="common">Starlet sea anemone</name>
    <dbReference type="NCBI Taxonomy" id="45351"/>
    <lineage>
        <taxon>Eukaryota</taxon>
        <taxon>Metazoa</taxon>
        <taxon>Cnidaria</taxon>
        <taxon>Anthozoa</taxon>
        <taxon>Hexacorallia</taxon>
        <taxon>Actiniaria</taxon>
        <taxon>Edwardsiidae</taxon>
        <taxon>Nematostella</taxon>
    </lineage>
</organism>
<dbReference type="InParanoid" id="A7RVA7"/>
<feature type="domain" description="Non-haem dioxygenase N-terminal" evidence="3">
    <location>
        <begin position="592"/>
        <end position="681"/>
    </location>
</feature>
<evidence type="ECO:0000259" key="3">
    <source>
        <dbReference type="Pfam" id="PF14226"/>
    </source>
</evidence>
<evidence type="ECO:0000313" key="5">
    <source>
        <dbReference type="Proteomes" id="UP000001593"/>
    </source>
</evidence>
<evidence type="ECO:0000256" key="1">
    <source>
        <dbReference type="SAM" id="MobiDB-lite"/>
    </source>
</evidence>
<name>A7RVA7_NEMVE</name>
<feature type="region of interest" description="Disordered" evidence="1">
    <location>
        <begin position="125"/>
        <end position="151"/>
    </location>
</feature>
<feature type="compositionally biased region" description="Basic and acidic residues" evidence="1">
    <location>
        <begin position="331"/>
        <end position="356"/>
    </location>
</feature>
<feature type="domain" description="Isopenicillin N synthase-like Fe(2+) 2OG dioxygenase" evidence="2">
    <location>
        <begin position="739"/>
        <end position="784"/>
    </location>
</feature>
<dbReference type="Proteomes" id="UP000001593">
    <property type="component" value="Unassembled WGS sequence"/>
</dbReference>
<dbReference type="AlphaFoldDB" id="A7RVA7"/>
<gene>
    <name evidence="4" type="ORF">NEMVEDRAFT_v1g240936</name>
</gene>
<protein>
    <submittedName>
        <fullName evidence="4">Uncharacterized protein</fullName>
    </submittedName>
</protein>
<dbReference type="eggNOG" id="KOG0143">
    <property type="taxonomic scope" value="Eukaryota"/>
</dbReference>
<dbReference type="STRING" id="45351.A7RVA7"/>
<dbReference type="Pfam" id="PF03171">
    <property type="entry name" value="2OG-FeII_Oxy"/>
    <property type="match status" value="1"/>
</dbReference>
<proteinExistence type="predicted"/>
<dbReference type="PANTHER" id="PTHR47990">
    <property type="entry name" value="2-OXOGLUTARATE (2OG) AND FE(II)-DEPENDENT OXYGENASE SUPERFAMILY PROTEIN-RELATED"/>
    <property type="match status" value="1"/>
</dbReference>
<accession>A7RVA7</accession>
<dbReference type="Gene3D" id="2.60.120.330">
    <property type="entry name" value="B-lactam Antibiotic, Isopenicillin N Synthase, Chain"/>
    <property type="match status" value="2"/>
</dbReference>
<reference evidence="4 5" key="1">
    <citation type="journal article" date="2007" name="Science">
        <title>Sea anemone genome reveals ancestral eumetazoan gene repertoire and genomic organization.</title>
        <authorList>
            <person name="Putnam N.H."/>
            <person name="Srivastava M."/>
            <person name="Hellsten U."/>
            <person name="Dirks B."/>
            <person name="Chapman J."/>
            <person name="Salamov A."/>
            <person name="Terry A."/>
            <person name="Shapiro H."/>
            <person name="Lindquist E."/>
            <person name="Kapitonov V.V."/>
            <person name="Jurka J."/>
            <person name="Genikhovich G."/>
            <person name="Grigoriev I.V."/>
            <person name="Lucas S.M."/>
            <person name="Steele R.E."/>
            <person name="Finnerty J.R."/>
            <person name="Technau U."/>
            <person name="Martindale M.Q."/>
            <person name="Rokhsar D.S."/>
        </authorList>
    </citation>
    <scope>NUCLEOTIDE SEQUENCE [LARGE SCALE GENOMIC DNA]</scope>
    <source>
        <strain evidence="5">CH2 X CH6</strain>
    </source>
</reference>
<dbReference type="GO" id="GO:0016706">
    <property type="term" value="F:2-oxoglutarate-dependent dioxygenase activity"/>
    <property type="evidence" value="ECO:0000318"/>
    <property type="project" value="GO_Central"/>
</dbReference>
<dbReference type="EMBL" id="DS469543">
    <property type="protein sequence ID" value="EDO44610.1"/>
    <property type="molecule type" value="Genomic_DNA"/>
</dbReference>